<sequence>MNIALIAHDKKKDDIVKIAEAYKVILEHHDLFATGTTGKRISDETGLNVHRFKSGPLGGDQQIGAYISDNKMDLVIFIRDPLTAQAHEPDISALLRLCDVYEIPLATNVGSAEVLLRGLDAGFYSWRDVSRGQDRDSLHF</sequence>
<dbReference type="EC" id="4.2.3.3" evidence="2"/>
<dbReference type="SMART" id="SM00851">
    <property type="entry name" value="MGS"/>
    <property type="match status" value="1"/>
</dbReference>
<dbReference type="GO" id="GO:0019242">
    <property type="term" value="P:methylglyoxal biosynthetic process"/>
    <property type="evidence" value="ECO:0007669"/>
    <property type="project" value="UniProtKB-UniRule"/>
</dbReference>
<dbReference type="CDD" id="cd01422">
    <property type="entry name" value="MGS"/>
    <property type="match status" value="1"/>
</dbReference>
<keyword evidence="6" id="KW-1185">Reference proteome</keyword>
<accession>A0A1H7IZC0</accession>
<dbReference type="PANTHER" id="PTHR30492:SF0">
    <property type="entry name" value="METHYLGLYOXAL SYNTHASE"/>
    <property type="match status" value="1"/>
</dbReference>
<feature type="binding site" evidence="2">
    <location>
        <position position="87"/>
    </location>
    <ligand>
        <name>substrate</name>
    </ligand>
</feature>
<evidence type="ECO:0000256" key="1">
    <source>
        <dbReference type="ARBA" id="ARBA00023239"/>
    </source>
</evidence>
<dbReference type="PROSITE" id="PS51855">
    <property type="entry name" value="MGS"/>
    <property type="match status" value="1"/>
</dbReference>
<dbReference type="InterPro" id="IPR036914">
    <property type="entry name" value="MGS-like_dom_sf"/>
</dbReference>
<evidence type="ECO:0000256" key="2">
    <source>
        <dbReference type="HAMAP-Rule" id="MF_00549"/>
    </source>
</evidence>
<dbReference type="InterPro" id="IPR011607">
    <property type="entry name" value="MGS-like_dom"/>
</dbReference>
<evidence type="ECO:0000259" key="4">
    <source>
        <dbReference type="PROSITE" id="PS51855"/>
    </source>
</evidence>
<dbReference type="NCBIfam" id="TIGR00160">
    <property type="entry name" value="MGSA"/>
    <property type="match status" value="1"/>
</dbReference>
<keyword evidence="1 2" id="KW-0456">Lyase</keyword>
<evidence type="ECO:0000256" key="3">
    <source>
        <dbReference type="PIRSR" id="PIRSR006614-1"/>
    </source>
</evidence>
<feature type="binding site" evidence="2">
    <location>
        <begin position="34"/>
        <end position="37"/>
    </location>
    <ligand>
        <name>substrate</name>
    </ligand>
</feature>
<gene>
    <name evidence="2" type="primary">mgsA</name>
    <name evidence="5" type="ORF">SAMN04488099_10536</name>
</gene>
<dbReference type="SUPFAM" id="SSF52335">
    <property type="entry name" value="Methylglyoxal synthase-like"/>
    <property type="match status" value="1"/>
</dbReference>
<dbReference type="GO" id="GO:0005829">
    <property type="term" value="C:cytosol"/>
    <property type="evidence" value="ECO:0007669"/>
    <property type="project" value="TreeGrafter"/>
</dbReference>
<dbReference type="Proteomes" id="UP000199081">
    <property type="component" value="Unassembled WGS sequence"/>
</dbReference>
<comment type="function">
    <text evidence="2">Catalyzes the formation of methylglyoxal from dihydroxyacetone phosphate.</text>
</comment>
<evidence type="ECO:0000313" key="6">
    <source>
        <dbReference type="Proteomes" id="UP000199081"/>
    </source>
</evidence>
<comment type="catalytic activity">
    <reaction evidence="2">
        <text>dihydroxyacetone phosphate = methylglyoxal + phosphate</text>
        <dbReference type="Rhea" id="RHEA:17937"/>
        <dbReference type="ChEBI" id="CHEBI:17158"/>
        <dbReference type="ChEBI" id="CHEBI:43474"/>
        <dbReference type="ChEBI" id="CHEBI:57642"/>
        <dbReference type="EC" id="4.2.3.3"/>
    </reaction>
</comment>
<dbReference type="EMBL" id="FNZU01000005">
    <property type="protein sequence ID" value="SEK67819.1"/>
    <property type="molecule type" value="Genomic_DNA"/>
</dbReference>
<comment type="similarity">
    <text evidence="2">Belongs to the methylglyoxal synthase family.</text>
</comment>
<dbReference type="RefSeq" id="WP_091479998.1">
    <property type="nucleotide sequence ID" value="NZ_BJYC01000005.1"/>
</dbReference>
<organism evidence="5 6">
    <name type="scientific">Alkalibacterium pelagium</name>
    <dbReference type="NCBI Taxonomy" id="426702"/>
    <lineage>
        <taxon>Bacteria</taxon>
        <taxon>Bacillati</taxon>
        <taxon>Bacillota</taxon>
        <taxon>Bacilli</taxon>
        <taxon>Lactobacillales</taxon>
        <taxon>Carnobacteriaceae</taxon>
        <taxon>Alkalibacterium</taxon>
    </lineage>
</organism>
<dbReference type="FunFam" id="3.40.50.1380:FF:000006">
    <property type="entry name" value="Methylglyoxal synthase"/>
    <property type="match status" value="1"/>
</dbReference>
<feature type="binding site" evidence="2">
    <location>
        <begin position="54"/>
        <end position="55"/>
    </location>
    <ligand>
        <name>substrate</name>
    </ligand>
</feature>
<dbReference type="STRING" id="426702.SAMN04488099_10536"/>
<dbReference type="OrthoDB" id="9787147at2"/>
<name>A0A1H7IZC0_9LACT</name>
<feature type="binding site" evidence="2">
    <location>
        <position position="8"/>
    </location>
    <ligand>
        <name>substrate</name>
    </ligand>
</feature>
<feature type="binding site" evidence="2">
    <location>
        <position position="12"/>
    </location>
    <ligand>
        <name>substrate</name>
    </ligand>
</feature>
<dbReference type="GO" id="GO:0008929">
    <property type="term" value="F:methylglyoxal synthase activity"/>
    <property type="evidence" value="ECO:0007669"/>
    <property type="project" value="UniProtKB-UniRule"/>
</dbReference>
<dbReference type="InterPro" id="IPR004363">
    <property type="entry name" value="Methylgl_synth"/>
</dbReference>
<dbReference type="Pfam" id="PF02142">
    <property type="entry name" value="MGS"/>
    <property type="match status" value="1"/>
</dbReference>
<evidence type="ECO:0000313" key="5">
    <source>
        <dbReference type="EMBL" id="SEK67819.1"/>
    </source>
</evidence>
<feature type="domain" description="MGS-like" evidence="4">
    <location>
        <begin position="1"/>
        <end position="140"/>
    </location>
</feature>
<feature type="active site" description="Proton donor/acceptor" evidence="2 3">
    <location>
        <position position="60"/>
    </location>
</feature>
<dbReference type="Gene3D" id="3.40.50.1380">
    <property type="entry name" value="Methylglyoxal synthase-like domain"/>
    <property type="match status" value="1"/>
</dbReference>
<dbReference type="PANTHER" id="PTHR30492">
    <property type="entry name" value="METHYLGLYOXAL SYNTHASE"/>
    <property type="match status" value="1"/>
</dbReference>
<reference evidence="6" key="1">
    <citation type="submission" date="2016-10" db="EMBL/GenBank/DDBJ databases">
        <authorList>
            <person name="Varghese N."/>
            <person name="Submissions S."/>
        </authorList>
    </citation>
    <scope>NUCLEOTIDE SEQUENCE [LARGE SCALE GENOMIC DNA]</scope>
    <source>
        <strain evidence="6">DSM 19183</strain>
    </source>
</reference>
<dbReference type="NCBIfam" id="NF003559">
    <property type="entry name" value="PRK05234.1"/>
    <property type="match status" value="1"/>
</dbReference>
<dbReference type="PROSITE" id="PS01335">
    <property type="entry name" value="METHYLGLYOXAL_SYNTH"/>
    <property type="match status" value="1"/>
</dbReference>
<protein>
    <recommendedName>
        <fullName evidence="2">Methylglyoxal synthase</fullName>
        <shortName evidence="2">MGS</shortName>
        <ecNumber evidence="2">4.2.3.3</ecNumber>
    </recommendedName>
</protein>
<proteinExistence type="inferred from homology"/>
<dbReference type="InterPro" id="IPR018148">
    <property type="entry name" value="Methylglyoxal_synth_AS"/>
</dbReference>
<dbReference type="HAMAP" id="MF_00549">
    <property type="entry name" value="Methylglyoxal_synth"/>
    <property type="match status" value="1"/>
</dbReference>
<dbReference type="AlphaFoldDB" id="A0A1H7IZC0"/>
<dbReference type="PIRSF" id="PIRSF006614">
    <property type="entry name" value="Methylglyox_syn"/>
    <property type="match status" value="1"/>
</dbReference>